<protein>
    <recommendedName>
        <fullName evidence="7">Chaperone SurA</fullName>
    </recommendedName>
    <alternativeName>
        <fullName evidence="7">Peptidyl-prolyl cis-trans isomerase SurA</fullName>
        <shortName evidence="7">PPIase SurA</shortName>
        <ecNumber evidence="7">5.2.1.8</ecNumber>
    </alternativeName>
    <alternativeName>
        <fullName evidence="7">Rotamase SurA</fullName>
    </alternativeName>
</protein>
<dbReference type="GO" id="GO:0006457">
    <property type="term" value="P:protein folding"/>
    <property type="evidence" value="ECO:0007669"/>
    <property type="project" value="UniProtKB-UniRule"/>
</dbReference>
<evidence type="ECO:0000256" key="7">
    <source>
        <dbReference type="HAMAP-Rule" id="MF_01183"/>
    </source>
</evidence>
<dbReference type="InterPro" id="IPR027304">
    <property type="entry name" value="Trigger_fact/SurA_dom_sf"/>
</dbReference>
<dbReference type="InterPro" id="IPR023034">
    <property type="entry name" value="PPIase_SurA"/>
</dbReference>
<evidence type="ECO:0000256" key="6">
    <source>
        <dbReference type="ARBA" id="ARBA00023235"/>
    </source>
</evidence>
<keyword evidence="3 7" id="KW-0574">Periplasm</keyword>
<keyword evidence="6 7" id="KW-0413">Isomerase</keyword>
<evidence type="ECO:0000259" key="8">
    <source>
        <dbReference type="PROSITE" id="PS50198"/>
    </source>
</evidence>
<feature type="domain" description="PpiC" evidence="8">
    <location>
        <begin position="272"/>
        <end position="371"/>
    </location>
</feature>
<sequence length="418" mass="48136">MKYYFLAFCFFSLFVHSEIDFIDRIAIIVDNGIIMESELNEALENTIANFEESGERLPPREIIFSRVIEKLIMDEILLQKAKKFGVRISDQELNESLSRFAEQDGLSLQDFRKKIESEGKQFKDFREAIKTELILRRVQGGLVRPKIIISDQELMNYINSPEGQSLITIEYKINQILLKGDNDIENGNLAKNIIEQIKNGLSFLEASKKYSALFDSEGNGNLGWRTRSQIPSLFVDHLNKMEKNDIHGPIKSGAGIHIIQLEDIRGETIQTESQTLVQHVLIKESEIRSEKQAEDLINELYERLSKGEELSILARVYSDDPGSKLDGGKLDWAPKGVYDKKFEEVMSKTDINKFSKPFKSAFGWHILKVLDRREKNISDDLLKDKAYGILFQRKYREQLNNTLEEIRSEAFVDIKISS</sequence>
<comment type="domain">
    <text evidence="7">The PPIase activity resides only in the second parvulin domain. The N-terminal region and the C-terminal tail are necessary and sufficient for the chaperone activity of SurA. The PPIase activity is dispensable for SurA to function as a chaperone. The N-terminal region and the C-terminal tail are also required for porin recognition.</text>
</comment>
<evidence type="ECO:0000313" key="9">
    <source>
        <dbReference type="EMBL" id="MBL6811527.1"/>
    </source>
</evidence>
<dbReference type="Pfam" id="PF09312">
    <property type="entry name" value="SurA_N"/>
    <property type="match status" value="1"/>
</dbReference>
<dbReference type="Gene3D" id="3.10.50.40">
    <property type="match status" value="2"/>
</dbReference>
<dbReference type="Proteomes" id="UP000744438">
    <property type="component" value="Unassembled WGS sequence"/>
</dbReference>
<dbReference type="Pfam" id="PF00639">
    <property type="entry name" value="Rotamase"/>
    <property type="match status" value="1"/>
</dbReference>
<comment type="subcellular location">
    <subcellularLocation>
        <location evidence="7">Periplasm</location>
    </subcellularLocation>
    <text evidence="7">Is capable of associating with the outer membrane.</text>
</comment>
<dbReference type="HAMAP" id="MF_01183">
    <property type="entry name" value="Chaperone_SurA"/>
    <property type="match status" value="1"/>
</dbReference>
<dbReference type="SUPFAM" id="SSF54534">
    <property type="entry name" value="FKBP-like"/>
    <property type="match status" value="2"/>
</dbReference>
<dbReference type="Gene3D" id="1.10.4030.10">
    <property type="entry name" value="Porin chaperone SurA, peptide-binding domain"/>
    <property type="match status" value="1"/>
</dbReference>
<evidence type="ECO:0000256" key="5">
    <source>
        <dbReference type="ARBA" id="ARBA00023186"/>
    </source>
</evidence>
<evidence type="ECO:0000256" key="2">
    <source>
        <dbReference type="ARBA" id="ARBA00022737"/>
    </source>
</evidence>
<dbReference type="PROSITE" id="PS50198">
    <property type="entry name" value="PPIC_PPIASE_2"/>
    <property type="match status" value="2"/>
</dbReference>
<comment type="caution">
    <text evidence="9">The sequence shown here is derived from an EMBL/GenBank/DDBJ whole genome shotgun (WGS) entry which is preliminary data.</text>
</comment>
<dbReference type="GO" id="GO:0050821">
    <property type="term" value="P:protein stabilization"/>
    <property type="evidence" value="ECO:0007669"/>
    <property type="project" value="InterPro"/>
</dbReference>
<dbReference type="GO" id="GO:0051082">
    <property type="term" value="F:unfolded protein binding"/>
    <property type="evidence" value="ECO:0007669"/>
    <property type="project" value="UniProtKB-UniRule"/>
</dbReference>
<feature type="domain" description="PpiC" evidence="8">
    <location>
        <begin position="168"/>
        <end position="263"/>
    </location>
</feature>
<organism evidence="9 10">
    <name type="scientific">SAR86 cluster bacterium</name>
    <dbReference type="NCBI Taxonomy" id="2030880"/>
    <lineage>
        <taxon>Bacteria</taxon>
        <taxon>Pseudomonadati</taxon>
        <taxon>Pseudomonadota</taxon>
        <taxon>Gammaproteobacteria</taxon>
        <taxon>SAR86 cluster</taxon>
    </lineage>
</organism>
<gene>
    <name evidence="7" type="primary">surA</name>
    <name evidence="9" type="ORF">ISQ63_01430</name>
</gene>
<name>A0A937I234_9GAMM</name>
<dbReference type="SUPFAM" id="SSF109998">
    <property type="entry name" value="Triger factor/SurA peptide-binding domain-like"/>
    <property type="match status" value="1"/>
</dbReference>
<dbReference type="InterPro" id="IPR000297">
    <property type="entry name" value="PPIase_PpiC"/>
</dbReference>
<dbReference type="AlphaFoldDB" id="A0A937I234"/>
<dbReference type="GO" id="GO:0043165">
    <property type="term" value="P:Gram-negative-bacterium-type cell outer membrane assembly"/>
    <property type="evidence" value="ECO:0007669"/>
    <property type="project" value="InterPro"/>
</dbReference>
<dbReference type="InterPro" id="IPR046357">
    <property type="entry name" value="PPIase_dom_sf"/>
</dbReference>
<accession>A0A937I234</accession>
<comment type="function">
    <text evidence="7">Chaperone involved in the correct folding and assembly of outer membrane proteins. Recognizes specific patterns of aromatic residues and the orientation of their side chains, which are found more frequently in integral outer membrane proteins. May act in both early periplasmic and late outer membrane-associated steps of protein maturation.</text>
</comment>
<evidence type="ECO:0000313" key="10">
    <source>
        <dbReference type="Proteomes" id="UP000744438"/>
    </source>
</evidence>
<dbReference type="Pfam" id="PF13616">
    <property type="entry name" value="Rotamase_3"/>
    <property type="match status" value="1"/>
</dbReference>
<dbReference type="PANTHER" id="PTHR47637:SF1">
    <property type="entry name" value="CHAPERONE SURA"/>
    <property type="match status" value="1"/>
</dbReference>
<dbReference type="PANTHER" id="PTHR47637">
    <property type="entry name" value="CHAPERONE SURA"/>
    <property type="match status" value="1"/>
</dbReference>
<keyword evidence="2 7" id="KW-0677">Repeat</keyword>
<dbReference type="InterPro" id="IPR050280">
    <property type="entry name" value="OMP_Chaperone_SurA"/>
</dbReference>
<evidence type="ECO:0000256" key="4">
    <source>
        <dbReference type="ARBA" id="ARBA00023110"/>
    </source>
</evidence>
<comment type="catalytic activity">
    <reaction evidence="7">
        <text>[protein]-peptidylproline (omega=180) = [protein]-peptidylproline (omega=0)</text>
        <dbReference type="Rhea" id="RHEA:16237"/>
        <dbReference type="Rhea" id="RHEA-COMP:10747"/>
        <dbReference type="Rhea" id="RHEA-COMP:10748"/>
        <dbReference type="ChEBI" id="CHEBI:83833"/>
        <dbReference type="ChEBI" id="CHEBI:83834"/>
        <dbReference type="EC" id="5.2.1.8"/>
    </reaction>
</comment>
<dbReference type="GO" id="GO:0042277">
    <property type="term" value="F:peptide binding"/>
    <property type="evidence" value="ECO:0007669"/>
    <property type="project" value="InterPro"/>
</dbReference>
<dbReference type="GO" id="GO:0003755">
    <property type="term" value="F:peptidyl-prolyl cis-trans isomerase activity"/>
    <property type="evidence" value="ECO:0007669"/>
    <property type="project" value="UniProtKB-UniRule"/>
</dbReference>
<proteinExistence type="inferred from homology"/>
<keyword evidence="1 7" id="KW-0732">Signal</keyword>
<keyword evidence="4 7" id="KW-0697">Rotamase</keyword>
<dbReference type="GO" id="GO:0030288">
    <property type="term" value="C:outer membrane-bounded periplasmic space"/>
    <property type="evidence" value="ECO:0007669"/>
    <property type="project" value="InterPro"/>
</dbReference>
<keyword evidence="5 7" id="KW-0143">Chaperone</keyword>
<dbReference type="EMBL" id="JADHQC010000004">
    <property type="protein sequence ID" value="MBL6811527.1"/>
    <property type="molecule type" value="Genomic_DNA"/>
</dbReference>
<dbReference type="EC" id="5.2.1.8" evidence="7"/>
<evidence type="ECO:0000256" key="1">
    <source>
        <dbReference type="ARBA" id="ARBA00022729"/>
    </source>
</evidence>
<reference evidence="9" key="1">
    <citation type="submission" date="2020-10" db="EMBL/GenBank/DDBJ databases">
        <title>Microbiome of the Black Sea water column analyzed by genome centric metagenomics.</title>
        <authorList>
            <person name="Cabello-Yeves P.J."/>
            <person name="Callieri C."/>
            <person name="Picazo A."/>
            <person name="Mehrshad M."/>
            <person name="Haro-Moreno J.M."/>
            <person name="Roda-Garcia J."/>
            <person name="Dzembekova N."/>
            <person name="Slabakova V."/>
            <person name="Slabakova N."/>
            <person name="Moncheva S."/>
            <person name="Rodriguez-Valera F."/>
        </authorList>
    </citation>
    <scope>NUCLEOTIDE SEQUENCE</scope>
    <source>
        <strain evidence="9">BS307-5m-G49</strain>
    </source>
</reference>
<evidence type="ECO:0000256" key="3">
    <source>
        <dbReference type="ARBA" id="ARBA00022764"/>
    </source>
</evidence>
<dbReference type="InterPro" id="IPR015391">
    <property type="entry name" value="SurA_N"/>
</dbReference>